<dbReference type="PANTHER" id="PTHR43268:SF3">
    <property type="entry name" value="RHODANESE-LIKE DOMAIN-CONTAINING PROTEIN 7-RELATED"/>
    <property type="match status" value="1"/>
</dbReference>
<dbReference type="InterPro" id="IPR040503">
    <property type="entry name" value="TRHO_N"/>
</dbReference>
<sequence>MYICAALYKFVEFNDYEAFREPLYTCMVENDVKGTLLLAREGINGTICGTREGIDNVLTFIRQREELADVEHKESPSDTQAFYRTKVKLKKEIVTMGIDWVDPKNVVGTYVEAKDWNDLIRDPEVLLIDTRNDYEYAVGTFEGAINPKTDTFREFPQYVKDHLDPEKHKKVAMFCTGGIRCEKSTAYLKSIGFNDVYHLKGGILKYLEEVPEEDTTWQGDCFVFDQRVTVRHGLQQGEYDQCYACRMPITEDEKRSEHYQKGVSCPHCFDKTSAEQKQRFAEREKQIQLAKQRGEQHIRDGKVEEKSI</sequence>
<evidence type="ECO:0000313" key="3">
    <source>
        <dbReference type="EMBL" id="RUO72087.1"/>
    </source>
</evidence>
<dbReference type="GO" id="GO:0006400">
    <property type="term" value="P:tRNA modification"/>
    <property type="evidence" value="ECO:0007669"/>
    <property type="project" value="UniProtKB-UniRule"/>
</dbReference>
<keyword evidence="1" id="KW-0819">tRNA processing</keyword>
<gene>
    <name evidence="1" type="primary">trhO</name>
    <name evidence="3" type="ORF">CWI80_09810</name>
</gene>
<dbReference type="Proteomes" id="UP000287022">
    <property type="component" value="Unassembled WGS sequence"/>
</dbReference>
<dbReference type="SUPFAM" id="SSF52821">
    <property type="entry name" value="Rhodanese/Cell cycle control phosphatase"/>
    <property type="match status" value="1"/>
</dbReference>
<comment type="caution">
    <text evidence="3">The sequence shown here is derived from an EMBL/GenBank/DDBJ whole genome shotgun (WGS) entry which is preliminary data.</text>
</comment>
<dbReference type="InterPro" id="IPR001763">
    <property type="entry name" value="Rhodanese-like_dom"/>
</dbReference>
<dbReference type="CDD" id="cd01518">
    <property type="entry name" value="RHOD_YceA"/>
    <property type="match status" value="1"/>
</dbReference>
<dbReference type="EC" id="1.14.-.-" evidence="1"/>
<feature type="domain" description="Rhodanese" evidence="2">
    <location>
        <begin position="121"/>
        <end position="215"/>
    </location>
</feature>
<dbReference type="InterPro" id="IPR020936">
    <property type="entry name" value="TrhO"/>
</dbReference>
<organism evidence="3 4">
    <name type="scientific">Pseudidiomarina sediminum</name>
    <dbReference type="NCBI Taxonomy" id="431675"/>
    <lineage>
        <taxon>Bacteria</taxon>
        <taxon>Pseudomonadati</taxon>
        <taxon>Pseudomonadota</taxon>
        <taxon>Gammaproteobacteria</taxon>
        <taxon>Alteromonadales</taxon>
        <taxon>Idiomarinaceae</taxon>
        <taxon>Pseudidiomarina</taxon>
    </lineage>
</organism>
<dbReference type="InterPro" id="IPR036873">
    <property type="entry name" value="Rhodanese-like_dom_sf"/>
</dbReference>
<accession>A0A432Z2J4</accession>
<dbReference type="Pfam" id="PF00581">
    <property type="entry name" value="Rhodanese"/>
    <property type="match status" value="1"/>
</dbReference>
<evidence type="ECO:0000259" key="2">
    <source>
        <dbReference type="PROSITE" id="PS50206"/>
    </source>
</evidence>
<proteinExistence type="inferred from homology"/>
<dbReference type="STRING" id="1122124.GCA_000423165_01957"/>
<reference evidence="4" key="1">
    <citation type="journal article" date="2018" name="Front. Microbiol.">
        <title>Genome-Based Analysis Reveals the Taxonomy and Diversity of the Family Idiomarinaceae.</title>
        <authorList>
            <person name="Liu Y."/>
            <person name="Lai Q."/>
            <person name="Shao Z."/>
        </authorList>
    </citation>
    <scope>NUCLEOTIDE SEQUENCE [LARGE SCALE GENOMIC DNA]</scope>
    <source>
        <strain evidence="4">c121</strain>
    </source>
</reference>
<dbReference type="EMBL" id="PIQE01000003">
    <property type="protein sequence ID" value="RUO72087.1"/>
    <property type="molecule type" value="Genomic_DNA"/>
</dbReference>
<dbReference type="Pfam" id="PF17773">
    <property type="entry name" value="UPF0176_N"/>
    <property type="match status" value="1"/>
</dbReference>
<dbReference type="PANTHER" id="PTHR43268">
    <property type="entry name" value="THIOSULFATE SULFURTRANSFERASE/RHODANESE-LIKE DOMAIN-CONTAINING PROTEIN 2"/>
    <property type="match status" value="1"/>
</dbReference>
<protein>
    <recommendedName>
        <fullName evidence="1">tRNA uridine(34) hydroxylase</fullName>
        <ecNumber evidence="1">1.14.-.-</ecNumber>
    </recommendedName>
    <alternativeName>
        <fullName evidence="1">tRNA hydroxylation protein O</fullName>
    </alternativeName>
</protein>
<keyword evidence="1" id="KW-0560">Oxidoreductase</keyword>
<dbReference type="AlphaFoldDB" id="A0A432Z2J4"/>
<dbReference type="Gene3D" id="3.30.70.100">
    <property type="match status" value="1"/>
</dbReference>
<evidence type="ECO:0000256" key="1">
    <source>
        <dbReference type="HAMAP-Rule" id="MF_00469"/>
    </source>
</evidence>
<dbReference type="RefSeq" id="WP_026860680.1">
    <property type="nucleotide sequence ID" value="NZ_JAHVIQ010000002.1"/>
</dbReference>
<evidence type="ECO:0000313" key="4">
    <source>
        <dbReference type="Proteomes" id="UP000287022"/>
    </source>
</evidence>
<dbReference type="Gene3D" id="3.40.250.10">
    <property type="entry name" value="Rhodanese-like domain"/>
    <property type="match status" value="1"/>
</dbReference>
<dbReference type="HAMAP" id="MF_00469">
    <property type="entry name" value="TrhO"/>
    <property type="match status" value="1"/>
</dbReference>
<comment type="function">
    <text evidence="1">Catalyzes oxygen-dependent 5-hydroxyuridine (ho5U) modification at position 34 in tRNAs.</text>
</comment>
<dbReference type="GO" id="GO:0016705">
    <property type="term" value="F:oxidoreductase activity, acting on paired donors, with incorporation or reduction of molecular oxygen"/>
    <property type="evidence" value="ECO:0007669"/>
    <property type="project" value="UniProtKB-UniRule"/>
</dbReference>
<dbReference type="NCBIfam" id="NF001136">
    <property type="entry name" value="PRK00142.1-4"/>
    <property type="match status" value="1"/>
</dbReference>
<comment type="catalytic activity">
    <reaction evidence="1">
        <text>uridine(34) in tRNA + AH2 + O2 = 5-hydroxyuridine(34) in tRNA + A + H2O</text>
        <dbReference type="Rhea" id="RHEA:64224"/>
        <dbReference type="Rhea" id="RHEA-COMP:11727"/>
        <dbReference type="Rhea" id="RHEA-COMP:13381"/>
        <dbReference type="ChEBI" id="CHEBI:13193"/>
        <dbReference type="ChEBI" id="CHEBI:15377"/>
        <dbReference type="ChEBI" id="CHEBI:15379"/>
        <dbReference type="ChEBI" id="CHEBI:17499"/>
        <dbReference type="ChEBI" id="CHEBI:65315"/>
        <dbReference type="ChEBI" id="CHEBI:136877"/>
    </reaction>
</comment>
<keyword evidence="4" id="KW-1185">Reference proteome</keyword>
<comment type="similarity">
    <text evidence="1">Belongs to the TrhO family.</text>
</comment>
<name>A0A432Z2J4_9GAMM</name>
<dbReference type="SMART" id="SM00450">
    <property type="entry name" value="RHOD"/>
    <property type="match status" value="1"/>
</dbReference>
<dbReference type="PROSITE" id="PS50206">
    <property type="entry name" value="RHODANESE_3"/>
    <property type="match status" value="1"/>
</dbReference>